<keyword evidence="2" id="KW-0472">Membrane</keyword>
<keyword evidence="2" id="KW-0812">Transmembrane</keyword>
<keyword evidence="4" id="KW-1185">Reference proteome</keyword>
<reference evidence="3" key="1">
    <citation type="submission" date="2022-07" db="EMBL/GenBank/DDBJ databases">
        <title>Genome Sequence of Physisporinus lineatus.</title>
        <authorList>
            <person name="Buettner E."/>
        </authorList>
    </citation>
    <scope>NUCLEOTIDE SEQUENCE</scope>
    <source>
        <strain evidence="3">VT162</strain>
    </source>
</reference>
<feature type="compositionally biased region" description="Polar residues" evidence="1">
    <location>
        <begin position="96"/>
        <end position="123"/>
    </location>
</feature>
<evidence type="ECO:0000313" key="3">
    <source>
        <dbReference type="EMBL" id="KAJ3492348.1"/>
    </source>
</evidence>
<proteinExistence type="predicted"/>
<comment type="caution">
    <text evidence="3">The sequence shown here is derived from an EMBL/GenBank/DDBJ whole genome shotgun (WGS) entry which is preliminary data.</text>
</comment>
<name>A0AAD5VFI8_9APHY</name>
<protein>
    <recommendedName>
        <fullName evidence="5">Mid2 domain-containing protein</fullName>
    </recommendedName>
</protein>
<dbReference type="Proteomes" id="UP001212997">
    <property type="component" value="Unassembled WGS sequence"/>
</dbReference>
<feature type="region of interest" description="Disordered" evidence="1">
    <location>
        <begin position="1"/>
        <end position="141"/>
    </location>
</feature>
<feature type="region of interest" description="Disordered" evidence="1">
    <location>
        <begin position="179"/>
        <end position="216"/>
    </location>
</feature>
<evidence type="ECO:0008006" key="5">
    <source>
        <dbReference type="Google" id="ProtNLM"/>
    </source>
</evidence>
<feature type="compositionally biased region" description="Polar residues" evidence="1">
    <location>
        <begin position="62"/>
        <end position="75"/>
    </location>
</feature>
<gene>
    <name evidence="3" type="ORF">NLI96_g70</name>
</gene>
<evidence type="ECO:0000256" key="1">
    <source>
        <dbReference type="SAM" id="MobiDB-lite"/>
    </source>
</evidence>
<evidence type="ECO:0000313" key="4">
    <source>
        <dbReference type="Proteomes" id="UP001212997"/>
    </source>
</evidence>
<feature type="compositionally biased region" description="Basic and acidic residues" evidence="1">
    <location>
        <begin position="181"/>
        <end position="195"/>
    </location>
</feature>
<sequence>MAEVVIRATRVVSTHRPSSTHPPSSSAHAPTHVISVSTHTPSSTSAPSSTPTPSSALIPLRASTSSTLTPSSNASDVEPDEIEPTSLRVSPPGPLSSVTSDSADNGLFTTGNSEFTADPQNAITPTLTKPPPNTNTPVTGSKPTNINTSILIGGCVGLVVLLSAVLVIWLHCVRRTHHKSRDQDVDTHTPRPFRDSRRRQRPTREKATTNHSRKAPIIPVDMPRSTVLSDDYSACAVVGESPNTLSVTIPLTVPCLVDSNLEDARIYIDKTLRLPDLLRDTARHEDSGIRFGSTVRTVGQPPEYSAL</sequence>
<accession>A0AAD5VFI8</accession>
<organism evidence="3 4">
    <name type="scientific">Meripilus lineatus</name>
    <dbReference type="NCBI Taxonomy" id="2056292"/>
    <lineage>
        <taxon>Eukaryota</taxon>
        <taxon>Fungi</taxon>
        <taxon>Dikarya</taxon>
        <taxon>Basidiomycota</taxon>
        <taxon>Agaricomycotina</taxon>
        <taxon>Agaricomycetes</taxon>
        <taxon>Polyporales</taxon>
        <taxon>Meripilaceae</taxon>
        <taxon>Meripilus</taxon>
    </lineage>
</organism>
<evidence type="ECO:0000256" key="2">
    <source>
        <dbReference type="SAM" id="Phobius"/>
    </source>
</evidence>
<keyword evidence="2" id="KW-1133">Transmembrane helix</keyword>
<dbReference type="EMBL" id="JANAWD010000001">
    <property type="protein sequence ID" value="KAJ3492348.1"/>
    <property type="molecule type" value="Genomic_DNA"/>
</dbReference>
<feature type="transmembrane region" description="Helical" evidence="2">
    <location>
        <begin position="150"/>
        <end position="173"/>
    </location>
</feature>
<dbReference type="AlphaFoldDB" id="A0AAD5VFI8"/>
<feature type="compositionally biased region" description="Low complexity" evidence="1">
    <location>
        <begin position="14"/>
        <end position="60"/>
    </location>
</feature>